<dbReference type="PANTHER" id="PTHR11081:SF75">
    <property type="entry name" value="ENDONUCLEASE, PUTATIVE (AFU_ORTHOLOGUE AFUA_3G13260)-RELATED"/>
    <property type="match status" value="1"/>
</dbReference>
<name>A0AAJ0BKT6_9PEZI</name>
<dbReference type="InterPro" id="IPR006086">
    <property type="entry name" value="XPG-I_dom"/>
</dbReference>
<dbReference type="InterPro" id="IPR036279">
    <property type="entry name" value="5-3_exonuclease_C_sf"/>
</dbReference>
<feature type="compositionally biased region" description="Basic and acidic residues" evidence="3">
    <location>
        <begin position="110"/>
        <end position="122"/>
    </location>
</feature>
<keyword evidence="2" id="KW-0378">Hydrolase</keyword>
<dbReference type="Gene3D" id="3.40.50.1010">
    <property type="entry name" value="5'-nuclease"/>
    <property type="match status" value="1"/>
</dbReference>
<feature type="region of interest" description="Disordered" evidence="3">
    <location>
        <begin position="487"/>
        <end position="566"/>
    </location>
</feature>
<evidence type="ECO:0000313" key="6">
    <source>
        <dbReference type="Proteomes" id="UP001239445"/>
    </source>
</evidence>
<evidence type="ECO:0000259" key="4">
    <source>
        <dbReference type="SMART" id="SM00484"/>
    </source>
</evidence>
<protein>
    <submittedName>
        <fullName evidence="5">PIN domain-like protein</fullName>
    </submittedName>
</protein>
<dbReference type="GO" id="GO:0017108">
    <property type="term" value="F:5'-flap endonuclease activity"/>
    <property type="evidence" value="ECO:0007669"/>
    <property type="project" value="TreeGrafter"/>
</dbReference>
<accession>A0AAJ0BKT6</accession>
<dbReference type="AlphaFoldDB" id="A0AAJ0BKT6"/>
<gene>
    <name evidence="5" type="ORF">QBC47DRAFT_370954</name>
</gene>
<evidence type="ECO:0000256" key="3">
    <source>
        <dbReference type="SAM" id="MobiDB-lite"/>
    </source>
</evidence>
<feature type="region of interest" description="Disordered" evidence="3">
    <location>
        <begin position="102"/>
        <end position="125"/>
    </location>
</feature>
<dbReference type="PANTHER" id="PTHR11081">
    <property type="entry name" value="FLAP ENDONUCLEASE FAMILY MEMBER"/>
    <property type="match status" value="1"/>
</dbReference>
<feature type="domain" description="XPG-I" evidence="4">
    <location>
        <begin position="176"/>
        <end position="247"/>
    </location>
</feature>
<dbReference type="SUPFAM" id="SSF88723">
    <property type="entry name" value="PIN domain-like"/>
    <property type="match status" value="1"/>
</dbReference>
<sequence>MGINGLWEAVKETKACRTVTLADLGAECFREKGRPLRIAVDTPTLLFPITAATKNSLDNAREEAQIKSQAVMMHGMNHSVRTFYQHILDVLASGVQPIFVFDGPGKPPKKRDEKRNKKRDGDSDCDVYTQPCSHVVGLVERGLITQPGPPVPRLQSDSDCEFKLSHAIPLCHSLLKHLGLPYRDAPGEAEAECAALEKAGVVDAVMTCDGDAFVFGSRVVLKKLSKKDNNVQVGVVVEQYRMQDLEAAMPPLRRPDMFLLAMMAGGDYDGGLPGCGPPAALAAARGWFGKQLEALIIGMHSDESLAGWKQKLAGELKTRWPSVAASISRVKIDTFPSRTLANYYLRPLVSKMDGGLITVEWDQPIPVSELRQFTAEFFDWRYKMFAGKFVRTLAFPLLVRNLLSHGAKGTDGSDMIQDITLQKENQLRVMFLPSRAVPYDMDQEEYRADFKPANMKKVFNPKEPYLEWIPEWIVEYGAPAAARKWKQRLSDKEAPAKKRKSGDLDSANTPKRTRGRPRKDQSIAAATSPANPVPEALTPIQQPRRIPQPRIPSSAKGGVVIDLTGD</sequence>
<proteinExistence type="predicted"/>
<dbReference type="GO" id="GO:0006281">
    <property type="term" value="P:DNA repair"/>
    <property type="evidence" value="ECO:0007669"/>
    <property type="project" value="UniProtKB-ARBA"/>
</dbReference>
<keyword evidence="1" id="KW-0540">Nuclease</keyword>
<dbReference type="InterPro" id="IPR029060">
    <property type="entry name" value="PIN-like_dom_sf"/>
</dbReference>
<evidence type="ECO:0000256" key="2">
    <source>
        <dbReference type="ARBA" id="ARBA00022801"/>
    </source>
</evidence>
<organism evidence="5 6">
    <name type="scientific">Echria macrotheca</name>
    <dbReference type="NCBI Taxonomy" id="438768"/>
    <lineage>
        <taxon>Eukaryota</taxon>
        <taxon>Fungi</taxon>
        <taxon>Dikarya</taxon>
        <taxon>Ascomycota</taxon>
        <taxon>Pezizomycotina</taxon>
        <taxon>Sordariomycetes</taxon>
        <taxon>Sordariomycetidae</taxon>
        <taxon>Sordariales</taxon>
        <taxon>Schizotheciaceae</taxon>
        <taxon>Echria</taxon>
    </lineage>
</organism>
<dbReference type="SUPFAM" id="SSF47807">
    <property type="entry name" value="5' to 3' exonuclease, C-terminal subdomain"/>
    <property type="match status" value="1"/>
</dbReference>
<dbReference type="Proteomes" id="UP001239445">
    <property type="component" value="Unassembled WGS sequence"/>
</dbReference>
<dbReference type="EMBL" id="MU839828">
    <property type="protein sequence ID" value="KAK1759033.1"/>
    <property type="molecule type" value="Genomic_DNA"/>
</dbReference>
<evidence type="ECO:0000256" key="1">
    <source>
        <dbReference type="ARBA" id="ARBA00022722"/>
    </source>
</evidence>
<dbReference type="SMART" id="SM00484">
    <property type="entry name" value="XPGI"/>
    <property type="match status" value="1"/>
</dbReference>
<comment type="caution">
    <text evidence="5">The sequence shown here is derived from an EMBL/GenBank/DDBJ whole genome shotgun (WGS) entry which is preliminary data.</text>
</comment>
<dbReference type="Pfam" id="PF00867">
    <property type="entry name" value="XPG_I"/>
    <property type="match status" value="1"/>
</dbReference>
<reference evidence="5" key="1">
    <citation type="submission" date="2023-06" db="EMBL/GenBank/DDBJ databases">
        <title>Genome-scale phylogeny and comparative genomics of the fungal order Sordariales.</title>
        <authorList>
            <consortium name="Lawrence Berkeley National Laboratory"/>
            <person name="Hensen N."/>
            <person name="Bonometti L."/>
            <person name="Westerberg I."/>
            <person name="Brannstrom I.O."/>
            <person name="Guillou S."/>
            <person name="Cros-Aarteil S."/>
            <person name="Calhoun S."/>
            <person name="Haridas S."/>
            <person name="Kuo A."/>
            <person name="Mondo S."/>
            <person name="Pangilinan J."/>
            <person name="Riley R."/>
            <person name="Labutti K."/>
            <person name="Andreopoulos B."/>
            <person name="Lipzen A."/>
            <person name="Chen C."/>
            <person name="Yanf M."/>
            <person name="Daum C."/>
            <person name="Ng V."/>
            <person name="Clum A."/>
            <person name="Steindorff A."/>
            <person name="Ohm R."/>
            <person name="Martin F."/>
            <person name="Silar P."/>
            <person name="Natvig D."/>
            <person name="Lalanne C."/>
            <person name="Gautier V."/>
            <person name="Ament-Velasquez S.L."/>
            <person name="Kruys A."/>
            <person name="Hutchinson M.I."/>
            <person name="Powell A.J."/>
            <person name="Barry K."/>
            <person name="Miller A.N."/>
            <person name="Grigoriev I.V."/>
            <person name="Debuchy R."/>
            <person name="Gladieux P."/>
            <person name="Thoren M.H."/>
            <person name="Johannesson H."/>
        </authorList>
    </citation>
    <scope>NUCLEOTIDE SEQUENCE</scope>
    <source>
        <strain evidence="5">PSN4</strain>
    </source>
</reference>
<dbReference type="PRINTS" id="PR00853">
    <property type="entry name" value="XPGRADSUPER"/>
</dbReference>
<dbReference type="Pfam" id="PF00752">
    <property type="entry name" value="XPG_N"/>
    <property type="match status" value="1"/>
</dbReference>
<dbReference type="InterPro" id="IPR006085">
    <property type="entry name" value="XPG_DNA_repair_N"/>
</dbReference>
<keyword evidence="6" id="KW-1185">Reference proteome</keyword>
<dbReference type="InterPro" id="IPR006084">
    <property type="entry name" value="XPG/Rad2"/>
</dbReference>
<evidence type="ECO:0000313" key="5">
    <source>
        <dbReference type="EMBL" id="KAK1759033.1"/>
    </source>
</evidence>